<evidence type="ECO:0000256" key="5">
    <source>
        <dbReference type="ARBA" id="ARBA00022692"/>
    </source>
</evidence>
<dbReference type="RefSeq" id="WP_115542039.1">
    <property type="nucleotide sequence ID" value="NZ_NXLQ01000001.1"/>
</dbReference>
<dbReference type="GO" id="GO:0022857">
    <property type="term" value="F:transmembrane transporter activity"/>
    <property type="evidence" value="ECO:0007669"/>
    <property type="project" value="InterPro"/>
</dbReference>
<keyword evidence="6" id="KW-0029">Amino-acid transport</keyword>
<keyword evidence="3 9" id="KW-0813">Transport</keyword>
<feature type="transmembrane region" description="Helical" evidence="9">
    <location>
        <begin position="35"/>
        <end position="56"/>
    </location>
</feature>
<feature type="domain" description="ABC transmembrane type-1" evidence="10">
    <location>
        <begin position="29"/>
        <end position="220"/>
    </location>
</feature>
<evidence type="ECO:0000256" key="9">
    <source>
        <dbReference type="RuleBase" id="RU363032"/>
    </source>
</evidence>
<proteinExistence type="inferred from homology"/>
<dbReference type="InterPro" id="IPR043429">
    <property type="entry name" value="ArtM/GltK/GlnP/TcyL/YhdX-like"/>
</dbReference>
<dbReference type="PROSITE" id="PS50928">
    <property type="entry name" value="ABC_TM1"/>
    <property type="match status" value="1"/>
</dbReference>
<evidence type="ECO:0000256" key="6">
    <source>
        <dbReference type="ARBA" id="ARBA00022970"/>
    </source>
</evidence>
<evidence type="ECO:0000256" key="8">
    <source>
        <dbReference type="ARBA" id="ARBA00023136"/>
    </source>
</evidence>
<sequence>MLEHFAIDFNLILDKDFIISMLPLFQKAFFLTLEISFYGISFAILLGFVIALIVYYRIPYLFGLSRVYIEISRNTPLIIQLFFLYFGLAYWVEISNFWCAIIGVTFLGSSYMAESFRLGFVSIKDSQIESALSLGLSKIQILKFIIFPQSITLALPSICANVLFLIKETSIIGVIGLQDLMSVTKEIIGNYGQTNEALFMLIIAYLVVLLPLSFLFSWLEYFFRKYVL</sequence>
<feature type="transmembrane region" description="Helical" evidence="9">
    <location>
        <begin position="77"/>
        <end position="94"/>
    </location>
</feature>
<dbReference type="Pfam" id="PF00528">
    <property type="entry name" value="BPD_transp_1"/>
    <property type="match status" value="1"/>
</dbReference>
<keyword evidence="5 9" id="KW-0812">Transmembrane</keyword>
<feature type="transmembrane region" description="Helical" evidence="9">
    <location>
        <begin position="141"/>
        <end position="166"/>
    </location>
</feature>
<dbReference type="InterPro" id="IPR035906">
    <property type="entry name" value="MetI-like_sf"/>
</dbReference>
<evidence type="ECO:0000313" key="12">
    <source>
        <dbReference type="Proteomes" id="UP000256379"/>
    </source>
</evidence>
<comment type="caution">
    <text evidence="11">The sequence shown here is derived from an EMBL/GenBank/DDBJ whole genome shotgun (WGS) entry which is preliminary data.</text>
</comment>
<dbReference type="GO" id="GO:0043190">
    <property type="term" value="C:ATP-binding cassette (ABC) transporter complex"/>
    <property type="evidence" value="ECO:0007669"/>
    <property type="project" value="InterPro"/>
</dbReference>
<feature type="transmembrane region" description="Helical" evidence="9">
    <location>
        <begin position="197"/>
        <end position="219"/>
    </location>
</feature>
<dbReference type="InterPro" id="IPR000515">
    <property type="entry name" value="MetI-like"/>
</dbReference>
<dbReference type="EMBL" id="NXLQ01000001">
    <property type="protein sequence ID" value="RDU67511.1"/>
    <property type="molecule type" value="Genomic_DNA"/>
</dbReference>
<evidence type="ECO:0000256" key="3">
    <source>
        <dbReference type="ARBA" id="ARBA00022448"/>
    </source>
</evidence>
<dbReference type="GO" id="GO:0006865">
    <property type="term" value="P:amino acid transport"/>
    <property type="evidence" value="ECO:0007669"/>
    <property type="project" value="UniProtKB-KW"/>
</dbReference>
<evidence type="ECO:0000313" key="11">
    <source>
        <dbReference type="EMBL" id="RDU67511.1"/>
    </source>
</evidence>
<evidence type="ECO:0000256" key="7">
    <source>
        <dbReference type="ARBA" id="ARBA00022989"/>
    </source>
</evidence>
<dbReference type="InterPro" id="IPR010065">
    <property type="entry name" value="AA_ABC_transptr_permease_3TM"/>
</dbReference>
<dbReference type="NCBIfam" id="TIGR01726">
    <property type="entry name" value="HEQRo_perm_3TM"/>
    <property type="match status" value="1"/>
</dbReference>
<dbReference type="CDD" id="cd06261">
    <property type="entry name" value="TM_PBP2"/>
    <property type="match status" value="1"/>
</dbReference>
<comment type="similarity">
    <text evidence="2">Belongs to the binding-protein-dependent transport system permease family. HisMQ subfamily.</text>
</comment>
<dbReference type="Gene3D" id="1.10.3720.10">
    <property type="entry name" value="MetI-like"/>
    <property type="match status" value="1"/>
</dbReference>
<evidence type="ECO:0000256" key="2">
    <source>
        <dbReference type="ARBA" id="ARBA00010072"/>
    </source>
</evidence>
<dbReference type="SUPFAM" id="SSF161098">
    <property type="entry name" value="MetI-like"/>
    <property type="match status" value="1"/>
</dbReference>
<keyword evidence="4" id="KW-1003">Cell membrane</keyword>
<evidence type="ECO:0000256" key="1">
    <source>
        <dbReference type="ARBA" id="ARBA00004429"/>
    </source>
</evidence>
<evidence type="ECO:0000259" key="10">
    <source>
        <dbReference type="PROSITE" id="PS50928"/>
    </source>
</evidence>
<dbReference type="OrthoDB" id="3181282at2"/>
<keyword evidence="7 9" id="KW-1133">Transmembrane helix</keyword>
<dbReference type="PANTHER" id="PTHR30614">
    <property type="entry name" value="MEMBRANE COMPONENT OF AMINO ACID ABC TRANSPORTER"/>
    <property type="match status" value="1"/>
</dbReference>
<gene>
    <name evidence="11" type="ORF">CQA53_00330</name>
</gene>
<dbReference type="Proteomes" id="UP000256379">
    <property type="component" value="Unassembled WGS sequence"/>
</dbReference>
<name>A0A3D8ISE2_9HELI</name>
<reference evidence="11 12" key="1">
    <citation type="submission" date="2018-04" db="EMBL/GenBank/DDBJ databases">
        <title>Novel Campyloabacter and Helicobacter Species and Strains.</title>
        <authorList>
            <person name="Mannion A.J."/>
            <person name="Shen Z."/>
            <person name="Fox J.G."/>
        </authorList>
    </citation>
    <scope>NUCLEOTIDE SEQUENCE [LARGE SCALE GENOMIC DNA]</scope>
    <source>
        <strain evidence="11 12">MIT 17-337</strain>
    </source>
</reference>
<dbReference type="AlphaFoldDB" id="A0A3D8ISE2"/>
<organism evidence="11 12">
    <name type="scientific">Helicobacter didelphidarum</name>
    <dbReference type="NCBI Taxonomy" id="2040648"/>
    <lineage>
        <taxon>Bacteria</taxon>
        <taxon>Pseudomonadati</taxon>
        <taxon>Campylobacterota</taxon>
        <taxon>Epsilonproteobacteria</taxon>
        <taxon>Campylobacterales</taxon>
        <taxon>Helicobacteraceae</taxon>
        <taxon>Helicobacter</taxon>
    </lineage>
</organism>
<dbReference type="PANTHER" id="PTHR30614:SF37">
    <property type="entry name" value="AMINO-ACID ABC TRANSPORTER PERMEASE PROTEIN YHDX-RELATED"/>
    <property type="match status" value="1"/>
</dbReference>
<keyword evidence="8 9" id="KW-0472">Membrane</keyword>
<keyword evidence="12" id="KW-1185">Reference proteome</keyword>
<comment type="subcellular location">
    <subcellularLocation>
        <location evidence="1">Cell inner membrane</location>
        <topology evidence="1">Multi-pass membrane protein</topology>
    </subcellularLocation>
    <subcellularLocation>
        <location evidence="9">Cell membrane</location>
        <topology evidence="9">Multi-pass membrane protein</topology>
    </subcellularLocation>
</comment>
<evidence type="ECO:0000256" key="4">
    <source>
        <dbReference type="ARBA" id="ARBA00022475"/>
    </source>
</evidence>
<protein>
    <submittedName>
        <fullName evidence="11">Polar amino acid ABC transporter permease</fullName>
    </submittedName>
</protein>
<accession>A0A3D8ISE2</accession>